<sequence length="498" mass="55315">MDDLPPIQNLRILSDPCADISLARSQVVEYKKELAALTARIAVLKTSIAETESIIFSINRLPTEILVLVFLYTLWAPKRPVRATTESPWLVSQVCRHWREVALFSQRLWSFPTIWQVPIQSIPQFNLHLSRSGNAPLHPFIHGAPREVSRFLRPLIEVSDRWVTVILAFNWIPLQTHIAPVKGNVGALEELQIEGIWNREGTALVHGQRLDVFANAPRLRKLSVKNVCEPVVSLVLPWHQLTHYRAIANAHEHLGVLNRCPNLVSADLIFPNVAFLIAPAADAPILVHLPQLCHLHIEDAELLRVMSLPSLGDIVVQTSGPDNDALLPLLGLIRRDHPPLASISLVNSTLVPATLVSILEENAMLDTLRIQVNRGDTAAVDQLIGRLTIDAPHVGAAGCFAPNLVTLELSGRGSFNQGLFVAMIKSRRAAIQADSKCHCRAMRRIVVRTTPKKTLSRETVKDLRALSQTGLCVSVSTSFLEEGPFEPHYWATNTLVHY</sequence>
<dbReference type="InterPro" id="IPR036047">
    <property type="entry name" value="F-box-like_dom_sf"/>
</dbReference>
<dbReference type="Proteomes" id="UP001218218">
    <property type="component" value="Unassembled WGS sequence"/>
</dbReference>
<dbReference type="Gene3D" id="1.20.1280.50">
    <property type="match status" value="1"/>
</dbReference>
<evidence type="ECO:0008006" key="4">
    <source>
        <dbReference type="Google" id="ProtNLM"/>
    </source>
</evidence>
<name>A0AAD7EAW7_9AGAR</name>
<evidence type="ECO:0000313" key="2">
    <source>
        <dbReference type="EMBL" id="KAJ7306903.1"/>
    </source>
</evidence>
<proteinExistence type="predicted"/>
<protein>
    <recommendedName>
        <fullName evidence="4">F-box domain-containing protein</fullName>
    </recommendedName>
</protein>
<gene>
    <name evidence="2" type="ORF">DFH08DRAFT_1053842</name>
</gene>
<feature type="coiled-coil region" evidence="1">
    <location>
        <begin position="20"/>
        <end position="47"/>
    </location>
</feature>
<comment type="caution">
    <text evidence="2">The sequence shown here is derived from an EMBL/GenBank/DDBJ whole genome shotgun (WGS) entry which is preliminary data.</text>
</comment>
<evidence type="ECO:0000256" key="1">
    <source>
        <dbReference type="SAM" id="Coils"/>
    </source>
</evidence>
<dbReference type="AlphaFoldDB" id="A0AAD7EAW7"/>
<keyword evidence="1" id="KW-0175">Coiled coil</keyword>
<evidence type="ECO:0000313" key="3">
    <source>
        <dbReference type="Proteomes" id="UP001218218"/>
    </source>
</evidence>
<reference evidence="2" key="1">
    <citation type="submission" date="2023-03" db="EMBL/GenBank/DDBJ databases">
        <title>Massive genome expansion in bonnet fungi (Mycena s.s.) driven by repeated elements and novel gene families across ecological guilds.</title>
        <authorList>
            <consortium name="Lawrence Berkeley National Laboratory"/>
            <person name="Harder C.B."/>
            <person name="Miyauchi S."/>
            <person name="Viragh M."/>
            <person name="Kuo A."/>
            <person name="Thoen E."/>
            <person name="Andreopoulos B."/>
            <person name="Lu D."/>
            <person name="Skrede I."/>
            <person name="Drula E."/>
            <person name="Henrissat B."/>
            <person name="Morin E."/>
            <person name="Kohler A."/>
            <person name="Barry K."/>
            <person name="LaButti K."/>
            <person name="Morin E."/>
            <person name="Salamov A."/>
            <person name="Lipzen A."/>
            <person name="Mereny Z."/>
            <person name="Hegedus B."/>
            <person name="Baldrian P."/>
            <person name="Stursova M."/>
            <person name="Weitz H."/>
            <person name="Taylor A."/>
            <person name="Grigoriev I.V."/>
            <person name="Nagy L.G."/>
            <person name="Martin F."/>
            <person name="Kauserud H."/>
        </authorList>
    </citation>
    <scope>NUCLEOTIDE SEQUENCE</scope>
    <source>
        <strain evidence="2">CBHHK002</strain>
    </source>
</reference>
<keyword evidence="3" id="KW-1185">Reference proteome</keyword>
<dbReference type="EMBL" id="JARIHO010000090">
    <property type="protein sequence ID" value="KAJ7306903.1"/>
    <property type="molecule type" value="Genomic_DNA"/>
</dbReference>
<accession>A0AAD7EAW7</accession>
<dbReference type="SUPFAM" id="SSF81383">
    <property type="entry name" value="F-box domain"/>
    <property type="match status" value="1"/>
</dbReference>
<organism evidence="2 3">
    <name type="scientific">Mycena albidolilacea</name>
    <dbReference type="NCBI Taxonomy" id="1033008"/>
    <lineage>
        <taxon>Eukaryota</taxon>
        <taxon>Fungi</taxon>
        <taxon>Dikarya</taxon>
        <taxon>Basidiomycota</taxon>
        <taxon>Agaricomycotina</taxon>
        <taxon>Agaricomycetes</taxon>
        <taxon>Agaricomycetidae</taxon>
        <taxon>Agaricales</taxon>
        <taxon>Marasmiineae</taxon>
        <taxon>Mycenaceae</taxon>
        <taxon>Mycena</taxon>
    </lineage>
</organism>